<feature type="region of interest" description="Disordered" evidence="1">
    <location>
        <begin position="29"/>
        <end position="58"/>
    </location>
</feature>
<accession>A0A0A9GAJ3</accession>
<sequence>MPQYHSKDLHIYTDESLLVAKEDLHLQQEKGAHTHRHLRSDGHQVEPVLMSQVRHPNI</sequence>
<evidence type="ECO:0000256" key="1">
    <source>
        <dbReference type="SAM" id="MobiDB-lite"/>
    </source>
</evidence>
<proteinExistence type="predicted"/>
<evidence type="ECO:0000313" key="2">
    <source>
        <dbReference type="EMBL" id="JAE17688.1"/>
    </source>
</evidence>
<name>A0A0A9GAJ3_ARUDO</name>
<dbReference type="EMBL" id="GBRH01180208">
    <property type="protein sequence ID" value="JAE17688.1"/>
    <property type="molecule type" value="Transcribed_RNA"/>
</dbReference>
<organism evidence="2">
    <name type="scientific">Arundo donax</name>
    <name type="common">Giant reed</name>
    <name type="synonym">Donax arundinaceus</name>
    <dbReference type="NCBI Taxonomy" id="35708"/>
    <lineage>
        <taxon>Eukaryota</taxon>
        <taxon>Viridiplantae</taxon>
        <taxon>Streptophyta</taxon>
        <taxon>Embryophyta</taxon>
        <taxon>Tracheophyta</taxon>
        <taxon>Spermatophyta</taxon>
        <taxon>Magnoliopsida</taxon>
        <taxon>Liliopsida</taxon>
        <taxon>Poales</taxon>
        <taxon>Poaceae</taxon>
        <taxon>PACMAD clade</taxon>
        <taxon>Arundinoideae</taxon>
        <taxon>Arundineae</taxon>
        <taxon>Arundo</taxon>
    </lineage>
</organism>
<protein>
    <submittedName>
        <fullName evidence="2">Uncharacterized protein</fullName>
    </submittedName>
</protein>
<dbReference type="AlphaFoldDB" id="A0A0A9GAJ3"/>
<reference evidence="2" key="2">
    <citation type="journal article" date="2015" name="Data Brief">
        <title>Shoot transcriptome of the giant reed, Arundo donax.</title>
        <authorList>
            <person name="Barrero R.A."/>
            <person name="Guerrero F.D."/>
            <person name="Moolhuijzen P."/>
            <person name="Goolsby J.A."/>
            <person name="Tidwell J."/>
            <person name="Bellgard S.E."/>
            <person name="Bellgard M.I."/>
        </authorList>
    </citation>
    <scope>NUCLEOTIDE SEQUENCE</scope>
    <source>
        <tissue evidence="2">Shoot tissue taken approximately 20 cm above the soil surface</tissue>
    </source>
</reference>
<reference evidence="2" key="1">
    <citation type="submission" date="2014-09" db="EMBL/GenBank/DDBJ databases">
        <authorList>
            <person name="Magalhaes I.L.F."/>
            <person name="Oliveira U."/>
            <person name="Santos F.R."/>
            <person name="Vidigal T.H.D.A."/>
            <person name="Brescovit A.D."/>
            <person name="Santos A.J."/>
        </authorList>
    </citation>
    <scope>NUCLEOTIDE SEQUENCE</scope>
    <source>
        <tissue evidence="2">Shoot tissue taken approximately 20 cm above the soil surface</tissue>
    </source>
</reference>